<dbReference type="AlphaFoldDB" id="A0A2T5K709"/>
<gene>
    <name evidence="1" type="ORF">C8J28_109177</name>
</gene>
<evidence type="ECO:0000313" key="2">
    <source>
        <dbReference type="Proteomes" id="UP000244060"/>
    </source>
</evidence>
<dbReference type="Proteomes" id="UP000244060">
    <property type="component" value="Unassembled WGS sequence"/>
</dbReference>
<name>A0A2T5K709_9RHOB</name>
<proteinExistence type="predicted"/>
<dbReference type="SUPFAM" id="SSF53098">
    <property type="entry name" value="Ribonuclease H-like"/>
    <property type="match status" value="1"/>
</dbReference>
<comment type="caution">
    <text evidence="1">The sequence shown here is derived from an EMBL/GenBank/DDBJ whole genome shotgun (WGS) entry which is preliminary data.</text>
</comment>
<keyword evidence="2" id="KW-1185">Reference proteome</keyword>
<dbReference type="GO" id="GO:0003676">
    <property type="term" value="F:nucleic acid binding"/>
    <property type="evidence" value="ECO:0007669"/>
    <property type="project" value="InterPro"/>
</dbReference>
<accession>A0A2T5K709</accession>
<sequence length="176" mass="19629">MTRVFGIDPGTKGGLACAEMLPDCSGYAWSEAMPLPYWKLASRHDHRTETVGFRMPDVIEIARILREKRPDFIVLEHVGTDDQFGAKSAWTFGAGFGALLAVCMTAMCDDDTRVKLVRPTTWQAALKRGKDKPLSIQQARDWFGIDCGDEDGPAEALVLIEYFRRFIVPTGEVECI</sequence>
<evidence type="ECO:0000313" key="1">
    <source>
        <dbReference type="EMBL" id="PTR18217.1"/>
    </source>
</evidence>
<organism evidence="1 2">
    <name type="scientific">Cereibacter azotoformans</name>
    <dbReference type="NCBI Taxonomy" id="43057"/>
    <lineage>
        <taxon>Bacteria</taxon>
        <taxon>Pseudomonadati</taxon>
        <taxon>Pseudomonadota</taxon>
        <taxon>Alphaproteobacteria</taxon>
        <taxon>Rhodobacterales</taxon>
        <taxon>Paracoccaceae</taxon>
        <taxon>Cereibacter</taxon>
    </lineage>
</organism>
<dbReference type="Gene3D" id="3.30.420.10">
    <property type="entry name" value="Ribonuclease H-like superfamily/Ribonuclease H"/>
    <property type="match status" value="1"/>
</dbReference>
<protein>
    <submittedName>
        <fullName evidence="1">Uncharacterized protein</fullName>
    </submittedName>
</protein>
<dbReference type="InterPro" id="IPR036397">
    <property type="entry name" value="RNaseH_sf"/>
</dbReference>
<reference evidence="1 2" key="1">
    <citation type="submission" date="2018-04" db="EMBL/GenBank/DDBJ databases">
        <title>Genomic Encyclopedia of Type Strains, Phase III (KMG-III): the genomes of soil and plant-associated and newly described type strains.</title>
        <authorList>
            <person name="Whitman W."/>
        </authorList>
    </citation>
    <scope>NUCLEOTIDE SEQUENCE [LARGE SCALE GENOMIC DNA]</scope>
    <source>
        <strain evidence="1 2">KA25</strain>
    </source>
</reference>
<dbReference type="InterPro" id="IPR012337">
    <property type="entry name" value="RNaseH-like_sf"/>
</dbReference>
<dbReference type="EMBL" id="QAOT01000009">
    <property type="protein sequence ID" value="PTR18217.1"/>
    <property type="molecule type" value="Genomic_DNA"/>
</dbReference>